<comment type="caution">
    <text evidence="1">The sequence shown here is derived from an EMBL/GenBank/DDBJ whole genome shotgun (WGS) entry which is preliminary data.</text>
</comment>
<reference evidence="1 2" key="1">
    <citation type="submission" date="2022-12" db="EMBL/GenBank/DDBJ databases">
        <title>Chromosome-level genome assembly of true bugs.</title>
        <authorList>
            <person name="Ma L."/>
            <person name="Li H."/>
        </authorList>
    </citation>
    <scope>NUCLEOTIDE SEQUENCE [LARGE SCALE GENOMIC DNA]</scope>
    <source>
        <strain evidence="1">Lab_2022b</strain>
    </source>
</reference>
<dbReference type="Pfam" id="PF14969">
    <property type="entry name" value="DUF4508"/>
    <property type="match status" value="1"/>
</dbReference>
<organism evidence="1 2">
    <name type="scientific">Rhynocoris fuscipes</name>
    <dbReference type="NCBI Taxonomy" id="488301"/>
    <lineage>
        <taxon>Eukaryota</taxon>
        <taxon>Metazoa</taxon>
        <taxon>Ecdysozoa</taxon>
        <taxon>Arthropoda</taxon>
        <taxon>Hexapoda</taxon>
        <taxon>Insecta</taxon>
        <taxon>Pterygota</taxon>
        <taxon>Neoptera</taxon>
        <taxon>Paraneoptera</taxon>
        <taxon>Hemiptera</taxon>
        <taxon>Heteroptera</taxon>
        <taxon>Panheteroptera</taxon>
        <taxon>Cimicomorpha</taxon>
        <taxon>Reduviidae</taxon>
        <taxon>Harpactorinae</taxon>
        <taxon>Harpactorini</taxon>
        <taxon>Rhynocoris</taxon>
    </lineage>
</organism>
<dbReference type="Proteomes" id="UP001461498">
    <property type="component" value="Unassembled WGS sequence"/>
</dbReference>
<dbReference type="AlphaFoldDB" id="A0AAW1CFW5"/>
<dbReference type="PANTHER" id="PTHR16260">
    <property type="entry name" value="SIMILAR TO 1700123O20RIK PROTEIN"/>
    <property type="match status" value="1"/>
</dbReference>
<dbReference type="PANTHER" id="PTHR16260:SF3">
    <property type="entry name" value="CHROMOSOME 14 OPEN READING FRAME 119-LIKE-RELATED"/>
    <property type="match status" value="1"/>
</dbReference>
<keyword evidence="2" id="KW-1185">Reference proteome</keyword>
<sequence>MSTSGFVPTIENQMRYLIEWFKEFSEMQRNDFLPIIVQKFGPKGYVNGLITSMENLSNLGDDRPPSLFQCRLKLFHEWTETWNDNDKEQLLNHIKLIDPTFSAKYEKEIDTIKLAVPDDNEE</sequence>
<evidence type="ECO:0000313" key="1">
    <source>
        <dbReference type="EMBL" id="KAK9497721.1"/>
    </source>
</evidence>
<protein>
    <submittedName>
        <fullName evidence="1">Uncharacterized protein</fullName>
    </submittedName>
</protein>
<dbReference type="InterPro" id="IPR028019">
    <property type="entry name" value="DUF4508"/>
</dbReference>
<gene>
    <name evidence="1" type="ORF">O3M35_004389</name>
</gene>
<accession>A0AAW1CFW5</accession>
<proteinExistence type="predicted"/>
<evidence type="ECO:0000313" key="2">
    <source>
        <dbReference type="Proteomes" id="UP001461498"/>
    </source>
</evidence>
<name>A0AAW1CFW5_9HEMI</name>
<dbReference type="EMBL" id="JAPXFL010000014">
    <property type="protein sequence ID" value="KAK9497721.1"/>
    <property type="molecule type" value="Genomic_DNA"/>
</dbReference>